<dbReference type="InterPro" id="IPR033900">
    <property type="entry name" value="Gram_neg_porin_domain"/>
</dbReference>
<evidence type="ECO:0000256" key="9">
    <source>
        <dbReference type="ARBA" id="ARBA00023136"/>
    </source>
</evidence>
<dbReference type="GO" id="GO:0009279">
    <property type="term" value="C:cell outer membrane"/>
    <property type="evidence" value="ECO:0007669"/>
    <property type="project" value="UniProtKB-SubCell"/>
</dbReference>
<name>A1VKE5_POLNA</name>
<evidence type="ECO:0000256" key="10">
    <source>
        <dbReference type="ARBA" id="ARBA00023237"/>
    </source>
</evidence>
<dbReference type="EMBL" id="CP000529">
    <property type="protein sequence ID" value="ABM36123.1"/>
    <property type="molecule type" value="Genomic_DNA"/>
</dbReference>
<evidence type="ECO:0000256" key="6">
    <source>
        <dbReference type="ARBA" id="ARBA00022729"/>
    </source>
</evidence>
<keyword evidence="3" id="KW-0813">Transport</keyword>
<dbReference type="KEGG" id="pna:Pnap_0804"/>
<feature type="chain" id="PRO_5002639153" evidence="11">
    <location>
        <begin position="21"/>
        <end position="373"/>
    </location>
</feature>
<keyword evidence="6 11" id="KW-0732">Signal</keyword>
<evidence type="ECO:0000256" key="11">
    <source>
        <dbReference type="SAM" id="SignalP"/>
    </source>
</evidence>
<dbReference type="PANTHER" id="PTHR34501:SF9">
    <property type="entry name" value="MAJOR OUTER MEMBRANE PROTEIN P.IA"/>
    <property type="match status" value="1"/>
</dbReference>
<keyword evidence="10" id="KW-0998">Cell outer membrane</keyword>
<proteinExistence type="predicted"/>
<keyword evidence="8" id="KW-0626">Porin</keyword>
<evidence type="ECO:0000256" key="3">
    <source>
        <dbReference type="ARBA" id="ARBA00022448"/>
    </source>
</evidence>
<evidence type="ECO:0000259" key="12">
    <source>
        <dbReference type="Pfam" id="PF13609"/>
    </source>
</evidence>
<evidence type="ECO:0000256" key="1">
    <source>
        <dbReference type="ARBA" id="ARBA00004571"/>
    </source>
</evidence>
<dbReference type="RefSeq" id="WP_011800218.1">
    <property type="nucleotide sequence ID" value="NC_008781.1"/>
</dbReference>
<evidence type="ECO:0000256" key="8">
    <source>
        <dbReference type="ARBA" id="ARBA00023114"/>
    </source>
</evidence>
<dbReference type="AlphaFoldDB" id="A1VKE5"/>
<dbReference type="Pfam" id="PF13609">
    <property type="entry name" value="Porin_4"/>
    <property type="match status" value="1"/>
</dbReference>
<dbReference type="PANTHER" id="PTHR34501">
    <property type="entry name" value="PROTEIN YDDL-RELATED"/>
    <property type="match status" value="1"/>
</dbReference>
<dbReference type="InterPro" id="IPR023614">
    <property type="entry name" value="Porin_dom_sf"/>
</dbReference>
<comment type="subunit">
    <text evidence="2">Homotrimer.</text>
</comment>
<evidence type="ECO:0000313" key="13">
    <source>
        <dbReference type="EMBL" id="ABM36123.1"/>
    </source>
</evidence>
<keyword evidence="4" id="KW-1134">Transmembrane beta strand</keyword>
<dbReference type="InterPro" id="IPR050298">
    <property type="entry name" value="Gram-neg_bact_OMP"/>
</dbReference>
<dbReference type="Gene3D" id="2.40.160.10">
    <property type="entry name" value="Porin"/>
    <property type="match status" value="1"/>
</dbReference>
<evidence type="ECO:0000256" key="4">
    <source>
        <dbReference type="ARBA" id="ARBA00022452"/>
    </source>
</evidence>
<accession>A1VKE5</accession>
<dbReference type="SUPFAM" id="SSF56935">
    <property type="entry name" value="Porins"/>
    <property type="match status" value="1"/>
</dbReference>
<gene>
    <name evidence="13" type="ordered locus">Pnap_0804</name>
</gene>
<sequence length="373" mass="38821">MKISTLIALTGLATTGAVQAQSSVTLYGMVDAGVEYVTHVAPAGGSLTRMPSNTGILPSRFGLRGKEDLGGGLSAVYTLEMGFAPDTGASGQGGRLFGRQSTVGLSGDWGAVTLGRQWTMLFWSLLDSDLVGPSIYGLGSLDSYIPNSRIDNSIAYKGKFSDFTVGATYSAGRDTVNAGPSPAGTNCPGENGADSKACREWSALVKYDTKTWGAALAYDEMNGRTPASATDVVLPAGLTSSSKSDSRLMVNGYVNLAALKIGGGLIRRKNEGSVTRPKSDLWYIGAAYPLTSAWTIDGTVAKLSYKNFDNADSTLLAVRSLYKLSKRTTLYAQIGTIRNDSLVNVSVSGGAPGSNPALGGSQTGTMVGINHTF</sequence>
<keyword evidence="7" id="KW-0406">Ion transport</keyword>
<dbReference type="HOGENOM" id="CLU_038238_2_0_4"/>
<keyword evidence="14" id="KW-1185">Reference proteome</keyword>
<evidence type="ECO:0000256" key="2">
    <source>
        <dbReference type="ARBA" id="ARBA00011233"/>
    </source>
</evidence>
<keyword evidence="9" id="KW-0472">Membrane</keyword>
<evidence type="ECO:0000313" key="14">
    <source>
        <dbReference type="Proteomes" id="UP000000644"/>
    </source>
</evidence>
<dbReference type="STRING" id="365044.Pnap_0804"/>
<evidence type="ECO:0000256" key="7">
    <source>
        <dbReference type="ARBA" id="ARBA00023065"/>
    </source>
</evidence>
<dbReference type="GO" id="GO:0046930">
    <property type="term" value="C:pore complex"/>
    <property type="evidence" value="ECO:0007669"/>
    <property type="project" value="UniProtKB-KW"/>
</dbReference>
<comment type="subcellular location">
    <subcellularLocation>
        <location evidence="1">Cell outer membrane</location>
        <topology evidence="1">Multi-pass membrane protein</topology>
    </subcellularLocation>
</comment>
<keyword evidence="5" id="KW-0812">Transmembrane</keyword>
<feature type="domain" description="Porin" evidence="12">
    <location>
        <begin position="7"/>
        <end position="340"/>
    </location>
</feature>
<organism evidence="13 14">
    <name type="scientific">Polaromonas naphthalenivorans (strain CJ2)</name>
    <dbReference type="NCBI Taxonomy" id="365044"/>
    <lineage>
        <taxon>Bacteria</taxon>
        <taxon>Pseudomonadati</taxon>
        <taxon>Pseudomonadota</taxon>
        <taxon>Betaproteobacteria</taxon>
        <taxon>Burkholderiales</taxon>
        <taxon>Comamonadaceae</taxon>
        <taxon>Polaromonas</taxon>
    </lineage>
</organism>
<dbReference type="eggNOG" id="COG3203">
    <property type="taxonomic scope" value="Bacteria"/>
</dbReference>
<dbReference type="OrthoDB" id="6975458at2"/>
<protein>
    <submittedName>
        <fullName evidence="13">Porin, gram-negative type</fullName>
    </submittedName>
</protein>
<feature type="signal peptide" evidence="11">
    <location>
        <begin position="1"/>
        <end position="20"/>
    </location>
</feature>
<dbReference type="GO" id="GO:0006811">
    <property type="term" value="P:monoatomic ion transport"/>
    <property type="evidence" value="ECO:0007669"/>
    <property type="project" value="UniProtKB-KW"/>
</dbReference>
<reference evidence="14" key="1">
    <citation type="journal article" date="2009" name="Environ. Microbiol.">
        <title>The genome of Polaromonas naphthalenivorans strain CJ2, isolated from coal tar-contaminated sediment, reveals physiological and metabolic versatility and evolution through extensive horizontal gene transfer.</title>
        <authorList>
            <person name="Yagi J.M."/>
            <person name="Sims D."/>
            <person name="Brettin T."/>
            <person name="Bruce D."/>
            <person name="Madsen E.L."/>
        </authorList>
    </citation>
    <scope>NUCLEOTIDE SEQUENCE [LARGE SCALE GENOMIC DNA]</scope>
    <source>
        <strain evidence="14">CJ2</strain>
    </source>
</reference>
<dbReference type="CDD" id="cd00342">
    <property type="entry name" value="gram_neg_porins"/>
    <property type="match status" value="1"/>
</dbReference>
<dbReference type="Proteomes" id="UP000000644">
    <property type="component" value="Chromosome"/>
</dbReference>
<evidence type="ECO:0000256" key="5">
    <source>
        <dbReference type="ARBA" id="ARBA00022692"/>
    </source>
</evidence>
<dbReference type="GO" id="GO:0015288">
    <property type="term" value="F:porin activity"/>
    <property type="evidence" value="ECO:0007669"/>
    <property type="project" value="UniProtKB-KW"/>
</dbReference>